<protein>
    <submittedName>
        <fullName evidence="1">Uncharacterized protein</fullName>
    </submittedName>
</protein>
<evidence type="ECO:0000313" key="1">
    <source>
        <dbReference type="EMBL" id="ARU06017.1"/>
    </source>
</evidence>
<dbReference type="KEGG" id="cser:CCO03_16280"/>
<dbReference type="AlphaFoldDB" id="A0A1Y0EQT4"/>
<dbReference type="OrthoDB" id="9846852at2"/>
<accession>A0A1Y0EQT4</accession>
<evidence type="ECO:0000313" key="2">
    <source>
        <dbReference type="Proteomes" id="UP000196138"/>
    </source>
</evidence>
<gene>
    <name evidence="1" type="ORF">CCO03_16280</name>
</gene>
<dbReference type="PROSITE" id="PS51318">
    <property type="entry name" value="TAT"/>
    <property type="match status" value="1"/>
</dbReference>
<dbReference type="Proteomes" id="UP000196138">
    <property type="component" value="Chromosome"/>
</dbReference>
<dbReference type="InterPro" id="IPR006311">
    <property type="entry name" value="TAT_signal"/>
</dbReference>
<keyword evidence="2" id="KW-1185">Reference proteome</keyword>
<reference evidence="1 2" key="1">
    <citation type="submission" date="2017-05" db="EMBL/GenBank/DDBJ databases">
        <authorList>
            <person name="Song R."/>
            <person name="Chenine A.L."/>
            <person name="Ruprecht R.M."/>
        </authorList>
    </citation>
    <scope>NUCLEOTIDE SEQUENCE [LARGE SCALE GENOMIC DNA]</scope>
    <source>
        <strain evidence="1 2">DSM 26136</strain>
    </source>
</reference>
<dbReference type="RefSeq" id="WP_087282742.1">
    <property type="nucleotide sequence ID" value="NZ_CP021455.1"/>
</dbReference>
<proteinExistence type="predicted"/>
<sequence>MPLLHPLTRRRFAAGLAFSTASSAVPLAWARTTANPLTTVMQRSLGDETQAVLLWHHLSEQVQRAAMLARCQAGVQPLAQLEWDGPFQAALREDGQRFTQLPLVQRYWIQPWLERAARDWAALPVAQRTRWQTWLATPESRDTLASLRAAWLLDSWQMDGWLTDARTGQPLASPPVLAARAFQQLGQLPAVSQAIAAVDPRLAQGWARIGPPATLTVADAAWVRPLAQGLAQRAEAIAEAFERRANTQWPRREAWGDSGLGDFTQCDLLAEASGLALDQASITTSPAHWVPVSMARLCPKG</sequence>
<organism evidence="1 2">
    <name type="scientific">Comamonas serinivorans</name>
    <dbReference type="NCBI Taxonomy" id="1082851"/>
    <lineage>
        <taxon>Bacteria</taxon>
        <taxon>Pseudomonadati</taxon>
        <taxon>Pseudomonadota</taxon>
        <taxon>Betaproteobacteria</taxon>
        <taxon>Burkholderiales</taxon>
        <taxon>Comamonadaceae</taxon>
        <taxon>Comamonas</taxon>
    </lineage>
</organism>
<name>A0A1Y0EQT4_9BURK</name>
<dbReference type="EMBL" id="CP021455">
    <property type="protein sequence ID" value="ARU06017.1"/>
    <property type="molecule type" value="Genomic_DNA"/>
</dbReference>